<comment type="subcellular location">
    <subcellularLocation>
        <location evidence="1">Cytoplasm</location>
    </subcellularLocation>
</comment>
<evidence type="ECO:0000256" key="8">
    <source>
        <dbReference type="ARBA" id="ARBA00049244"/>
    </source>
</evidence>
<dbReference type="AlphaFoldDB" id="A0A0G1GSG4"/>
<dbReference type="InterPro" id="IPR029460">
    <property type="entry name" value="DNAPol_HHH"/>
</dbReference>
<dbReference type="Pfam" id="PF14579">
    <property type="entry name" value="HHH_6"/>
    <property type="match status" value="1"/>
</dbReference>
<organism evidence="10 11">
    <name type="scientific">Candidatus Collierbacteria bacterium GW2011_GWF1_44_12</name>
    <dbReference type="NCBI Taxonomy" id="1618402"/>
    <lineage>
        <taxon>Bacteria</taxon>
        <taxon>Candidatus Collieribacteriota</taxon>
    </lineage>
</organism>
<dbReference type="SUPFAM" id="SSF89550">
    <property type="entry name" value="PHP domain-like"/>
    <property type="match status" value="1"/>
</dbReference>
<proteinExistence type="predicted"/>
<dbReference type="Pfam" id="PF01336">
    <property type="entry name" value="tRNA_anti-codon"/>
    <property type="match status" value="1"/>
</dbReference>
<dbReference type="EC" id="2.7.7.7" evidence="2"/>
<dbReference type="InterPro" id="IPR004805">
    <property type="entry name" value="DnaE2/DnaE/PolC"/>
</dbReference>
<dbReference type="EMBL" id="LCHQ01000021">
    <property type="protein sequence ID" value="KKT38036.1"/>
    <property type="molecule type" value="Genomic_DNA"/>
</dbReference>
<dbReference type="NCBIfam" id="TIGR00594">
    <property type="entry name" value="polc"/>
    <property type="match status" value="1"/>
</dbReference>
<keyword evidence="5" id="KW-0548">Nucleotidyltransferase</keyword>
<dbReference type="InterPro" id="IPR012340">
    <property type="entry name" value="NA-bd_OB-fold"/>
</dbReference>
<protein>
    <recommendedName>
        <fullName evidence="3">DNA polymerase III subunit alpha</fullName>
        <ecNumber evidence="2">2.7.7.7</ecNumber>
    </recommendedName>
</protein>
<dbReference type="GO" id="GO:0003887">
    <property type="term" value="F:DNA-directed DNA polymerase activity"/>
    <property type="evidence" value="ECO:0007669"/>
    <property type="project" value="UniProtKB-KW"/>
</dbReference>
<comment type="catalytic activity">
    <reaction evidence="8">
        <text>DNA(n) + a 2'-deoxyribonucleoside 5'-triphosphate = DNA(n+1) + diphosphate</text>
        <dbReference type="Rhea" id="RHEA:22508"/>
        <dbReference type="Rhea" id="RHEA-COMP:17339"/>
        <dbReference type="Rhea" id="RHEA-COMP:17340"/>
        <dbReference type="ChEBI" id="CHEBI:33019"/>
        <dbReference type="ChEBI" id="CHEBI:61560"/>
        <dbReference type="ChEBI" id="CHEBI:173112"/>
        <dbReference type="EC" id="2.7.7.7"/>
    </reaction>
</comment>
<keyword evidence="6" id="KW-0235">DNA replication</keyword>
<evidence type="ECO:0000313" key="11">
    <source>
        <dbReference type="Proteomes" id="UP000034097"/>
    </source>
</evidence>
<dbReference type="CDD" id="cd12113">
    <property type="entry name" value="PHP_PolIIIA_DnaE3"/>
    <property type="match status" value="1"/>
</dbReference>
<evidence type="ECO:0000256" key="3">
    <source>
        <dbReference type="ARBA" id="ARBA00019114"/>
    </source>
</evidence>
<dbReference type="Pfam" id="PF17657">
    <property type="entry name" value="DNA_pol3_finger"/>
    <property type="match status" value="1"/>
</dbReference>
<dbReference type="Gene3D" id="2.40.50.140">
    <property type="entry name" value="Nucleic acid-binding proteins"/>
    <property type="match status" value="1"/>
</dbReference>
<dbReference type="GO" id="GO:0005737">
    <property type="term" value="C:cytoplasm"/>
    <property type="evidence" value="ECO:0007669"/>
    <property type="project" value="UniProtKB-SubCell"/>
</dbReference>
<dbReference type="Pfam" id="PF07733">
    <property type="entry name" value="DNA_pol3_alpha"/>
    <property type="match status" value="1"/>
</dbReference>
<dbReference type="InterPro" id="IPR041931">
    <property type="entry name" value="DNA_pol3_alpha_thumb_dom"/>
</dbReference>
<name>A0A0G1GSG4_9BACT</name>
<evidence type="ECO:0000313" key="10">
    <source>
        <dbReference type="EMBL" id="KKT38036.1"/>
    </source>
</evidence>
<gene>
    <name evidence="10" type="ORF">UW26_C0021G0003</name>
</gene>
<dbReference type="Proteomes" id="UP000034097">
    <property type="component" value="Unassembled WGS sequence"/>
</dbReference>
<evidence type="ECO:0000259" key="9">
    <source>
        <dbReference type="SMART" id="SM00481"/>
    </source>
</evidence>
<dbReference type="PANTHER" id="PTHR32294">
    <property type="entry name" value="DNA POLYMERASE III SUBUNIT ALPHA"/>
    <property type="match status" value="1"/>
</dbReference>
<evidence type="ECO:0000256" key="7">
    <source>
        <dbReference type="ARBA" id="ARBA00022932"/>
    </source>
</evidence>
<dbReference type="SUPFAM" id="SSF160975">
    <property type="entry name" value="AF1531-like"/>
    <property type="match status" value="1"/>
</dbReference>
<sequence>MPNFTHLHVHTEFSLLDGLSKSAKLIAKTKEFGQTHLAITDHGNMYGAIDFYKKALKEEIKPILGCEMYIAKNSRFDRNKSDANHLILLSENYEGYQNLMRLVTIGHTEGFYYKPRIDKEVLAKYSKGLIATTACPAGRIQKLLVEEGYEAAKKELKEYEQIFGQDNLFLEIQRHHYDVFSQNLSVPDSIRPKLMEMHLNQQKGEQGLLKLSKDLGLPIVATNDSHYVNREDAAAQDALVCVQSGKMLEDTNRMRYIDTPDFYLKSPDEMEREFLDIPEAIENSQKIANRCDVQIVLGQWYFPKLDLPEGKTPGEVLRQKAFDGCKEIFGSVSPEQEQRLNYELDVIDKKGYSPYFLLESGIVNFADKNGIYTNTRGSAAGSLVSYSMGITTVDPLRFRLPFERFLNPFRPSPPDIDLDVSDVHRDELIHYLSDTYGREKVAQICTFGTMMARAAVRDIGRVMGMPYTKVDMISKSIPIGSQGSKMTIKKAMDTTPELKKMYDDDPEVKKLLDMAQKVEGNARHISVHAAAVIVGPEDLVRFTPLQPETGGGDRVITQYEMHAAEDVGMIKLDILGISNLTILANAVKIVEAIHDVKIDIKKVPLDDKETFELLARGETMGVFQLSSGGMTKYLVELHPERIEDVMAMVALYRPGPMNSIPDYIARKHDPKKINFFVPGLEKILDMSYGVITYQDDVLYMAIQLAGYNWEEADKFRKAIGKKIASEMEAQHAKFVDGCVNVSGIPRDKAEELFHQIETFAAYGFNKAHAASYGIVAYWTAYVKAHYPVEYMTALMSVEAGDTDKVTIAIGECEKLGIKVLPPDVNESLTDFTVIDIPEADRLPEGRAKDTGKAIRFGLQAIKNVGSSAITAILDARKKGDFLSFTDFLNRVDMQKVNKKVAESLIKAGAFDRWGNRAQLMKALPVIRDNAVKILKGKSSSQESLFSSISSPLDTTDHLPDIPEFPLDEKLKMEKDLLGIYLTDNPVKKIVRIAANQITHKINQLDSTLHLNQMVTLAGVISRVKLVNTKKNNSKMAFITLEDDTKTIDCVVFPKLYAEQPLLWAEDQAMIIKGKVDNREDKLQIIVETGTPIDTKATPVDMIHEIFIKSGTPKEVMQKISELLKSQPGEHQINIAIESGNNLKRITLPYKVDYNSALEKAVAKMLHDW</sequence>
<evidence type="ECO:0000256" key="6">
    <source>
        <dbReference type="ARBA" id="ARBA00022705"/>
    </source>
</evidence>
<dbReference type="InterPro" id="IPR040982">
    <property type="entry name" value="DNA_pol3_finger"/>
</dbReference>
<reference evidence="10 11" key="1">
    <citation type="journal article" date="2015" name="Nature">
        <title>rRNA introns, odd ribosomes, and small enigmatic genomes across a large radiation of phyla.</title>
        <authorList>
            <person name="Brown C.T."/>
            <person name="Hug L.A."/>
            <person name="Thomas B.C."/>
            <person name="Sharon I."/>
            <person name="Castelle C.J."/>
            <person name="Singh A."/>
            <person name="Wilkins M.J."/>
            <person name="Williams K.H."/>
            <person name="Banfield J.F."/>
        </authorList>
    </citation>
    <scope>NUCLEOTIDE SEQUENCE [LARGE SCALE GENOMIC DNA]</scope>
</reference>
<dbReference type="Gene3D" id="1.10.10.1600">
    <property type="entry name" value="Bacterial DNA polymerase III alpha subunit, thumb domain"/>
    <property type="match status" value="1"/>
</dbReference>
<dbReference type="InterPro" id="IPR016195">
    <property type="entry name" value="Pol/histidinol_Pase-like"/>
</dbReference>
<keyword evidence="7" id="KW-0239">DNA-directed DNA polymerase</keyword>
<keyword evidence="4" id="KW-0808">Transferase</keyword>
<feature type="domain" description="Polymerase/histidinol phosphatase N-terminal" evidence="9">
    <location>
        <begin position="5"/>
        <end position="72"/>
    </location>
</feature>
<dbReference type="InterPro" id="IPR011708">
    <property type="entry name" value="DNA_pol3_alpha_NTPase_dom"/>
</dbReference>
<dbReference type="InterPro" id="IPR003141">
    <property type="entry name" value="Pol/His_phosphatase_N"/>
</dbReference>
<dbReference type="Gene3D" id="1.10.150.870">
    <property type="match status" value="1"/>
</dbReference>
<dbReference type="PATRIC" id="fig|1618402.3.peg.509"/>
<dbReference type="PANTHER" id="PTHR32294:SF0">
    <property type="entry name" value="DNA POLYMERASE III SUBUNIT ALPHA"/>
    <property type="match status" value="1"/>
</dbReference>
<dbReference type="InterPro" id="IPR004013">
    <property type="entry name" value="PHP_dom"/>
</dbReference>
<dbReference type="GO" id="GO:0003676">
    <property type="term" value="F:nucleic acid binding"/>
    <property type="evidence" value="ECO:0007669"/>
    <property type="project" value="InterPro"/>
</dbReference>
<evidence type="ECO:0000256" key="5">
    <source>
        <dbReference type="ARBA" id="ARBA00022695"/>
    </source>
</evidence>
<accession>A0A0G1GSG4</accession>
<dbReference type="GO" id="GO:0006260">
    <property type="term" value="P:DNA replication"/>
    <property type="evidence" value="ECO:0007669"/>
    <property type="project" value="UniProtKB-KW"/>
</dbReference>
<dbReference type="InterPro" id="IPR004365">
    <property type="entry name" value="NA-bd_OB_tRNA"/>
</dbReference>
<dbReference type="Pfam" id="PF02811">
    <property type="entry name" value="PHP"/>
    <property type="match status" value="1"/>
</dbReference>
<dbReference type="Gene3D" id="3.20.20.140">
    <property type="entry name" value="Metal-dependent hydrolases"/>
    <property type="match status" value="1"/>
</dbReference>
<dbReference type="SMART" id="SM00481">
    <property type="entry name" value="POLIIIAc"/>
    <property type="match status" value="1"/>
</dbReference>
<comment type="caution">
    <text evidence="10">The sequence shown here is derived from an EMBL/GenBank/DDBJ whole genome shotgun (WGS) entry which is preliminary data.</text>
</comment>
<dbReference type="GO" id="GO:0008408">
    <property type="term" value="F:3'-5' exonuclease activity"/>
    <property type="evidence" value="ECO:0007669"/>
    <property type="project" value="InterPro"/>
</dbReference>
<evidence type="ECO:0000256" key="1">
    <source>
        <dbReference type="ARBA" id="ARBA00004496"/>
    </source>
</evidence>
<evidence type="ECO:0000256" key="2">
    <source>
        <dbReference type="ARBA" id="ARBA00012417"/>
    </source>
</evidence>
<dbReference type="CDD" id="cd04485">
    <property type="entry name" value="DnaE_OBF"/>
    <property type="match status" value="1"/>
</dbReference>
<evidence type="ECO:0000256" key="4">
    <source>
        <dbReference type="ARBA" id="ARBA00022679"/>
    </source>
</evidence>
<dbReference type="NCBIfam" id="NF004226">
    <property type="entry name" value="PRK05673.1"/>
    <property type="match status" value="1"/>
</dbReference>